<dbReference type="PANTHER" id="PTHR43539:SF9">
    <property type="entry name" value="INDOLE-3-PYRUVATE MONOOXYGENASE YUCCA11-RELATED"/>
    <property type="match status" value="1"/>
</dbReference>
<dbReference type="OrthoDB" id="66881at2759"/>
<proteinExistence type="inferred from homology"/>
<dbReference type="PANTHER" id="PTHR43539">
    <property type="entry name" value="FLAVIN-BINDING MONOOXYGENASE-LIKE PROTEIN (AFU_ORTHOLOGUE AFUA_4G09220)"/>
    <property type="match status" value="1"/>
</dbReference>
<dbReference type="PRINTS" id="PR00368">
    <property type="entry name" value="FADPNR"/>
</dbReference>
<evidence type="ECO:0000256" key="5">
    <source>
        <dbReference type="ARBA" id="ARBA00022827"/>
    </source>
</evidence>
<evidence type="ECO:0000256" key="10">
    <source>
        <dbReference type="RuleBase" id="RU361177"/>
    </source>
</evidence>
<evidence type="ECO:0000256" key="2">
    <source>
        <dbReference type="ARBA" id="ARBA00004814"/>
    </source>
</evidence>
<comment type="cofactor">
    <cofactor evidence="1 10">
        <name>FAD</name>
        <dbReference type="ChEBI" id="CHEBI:57692"/>
    </cofactor>
</comment>
<keyword evidence="7 10" id="KW-0560">Oxidoreductase</keyword>
<dbReference type="Proteomes" id="UP000091857">
    <property type="component" value="Chromosome 2"/>
</dbReference>
<dbReference type="InterPro" id="IPR000960">
    <property type="entry name" value="Flavin_mOase"/>
</dbReference>
<keyword evidence="4 10" id="KW-0285">Flavoprotein</keyword>
<dbReference type="GO" id="GO:0004499">
    <property type="term" value="F:N,N-dimethylaniline monooxygenase activity"/>
    <property type="evidence" value="ECO:0007669"/>
    <property type="project" value="InterPro"/>
</dbReference>
<evidence type="ECO:0000313" key="12">
    <source>
        <dbReference type="Proteomes" id="UP000091857"/>
    </source>
</evidence>
<protein>
    <recommendedName>
        <fullName evidence="10">Flavin-containing monooxygenase</fullName>
        <ecNumber evidence="10">1.-.-.-</ecNumber>
    </recommendedName>
</protein>
<comment type="caution">
    <text evidence="11">The sequence shown here is derived from an EMBL/GenBank/DDBJ whole genome shotgun (WGS) entry which is preliminary data.</text>
</comment>
<dbReference type="GO" id="GO:0050661">
    <property type="term" value="F:NADP binding"/>
    <property type="evidence" value="ECO:0007669"/>
    <property type="project" value="InterPro"/>
</dbReference>
<dbReference type="PRINTS" id="PR00469">
    <property type="entry name" value="PNDRDTASEII"/>
</dbReference>
<evidence type="ECO:0000256" key="9">
    <source>
        <dbReference type="ARBA" id="ARBA00047707"/>
    </source>
</evidence>
<sequence>METVTVLIIGAGPSGLATSACLNLLSIPNIVLEREDCYASLWRNRAYDRLKLHLAKRYCELPHMPYPSEYPTFIPRSDFISYLNDYVSHFKIEPRFRRNVESAYFDDKEGGNWCVPAKNLELDVHEVFLAKFLVVATGENSQGFIPNFPGLDSFSGEFIHSSQFVNGKRFKGKEVLVVGSGNSGMEIAFDLSNYDAHTFIVSRSPVHILTKEMVFLGMFMLEYLPCKLVDTIVVTLSKFRYGNLSNYGLERPTEGPFQIKARLGQSPTIDVGTMDKIKRGEINVLPAITSIKANKIKFENGTIDQFDAIVFATGYKSTVRNWLKGGEDLFNEDGMPRGEFPNHWRGENGLYAAGFARRGLHGISTDAKNIARDVSLLLLNHHQKFINID</sequence>
<accession>A0A2C9WF55</accession>
<dbReference type="Pfam" id="PF00743">
    <property type="entry name" value="FMO-like"/>
    <property type="match status" value="1"/>
</dbReference>
<gene>
    <name evidence="11" type="ORF">MANES_02G172900v8</name>
</gene>
<dbReference type="InterPro" id="IPR020946">
    <property type="entry name" value="Flavin_mOase-like"/>
</dbReference>
<dbReference type="GO" id="GO:0004497">
    <property type="term" value="F:monooxygenase activity"/>
    <property type="evidence" value="ECO:0000318"/>
    <property type="project" value="GO_Central"/>
</dbReference>
<dbReference type="GO" id="GO:0050660">
    <property type="term" value="F:flavin adenine dinucleotide binding"/>
    <property type="evidence" value="ECO:0000318"/>
    <property type="project" value="GO_Central"/>
</dbReference>
<keyword evidence="10" id="KW-0503">Monooxygenase</keyword>
<dbReference type="GO" id="GO:0103075">
    <property type="term" value="F:indole-3-pyruvate monooxygenase activity"/>
    <property type="evidence" value="ECO:0007669"/>
    <property type="project" value="UniProtKB-EC"/>
</dbReference>
<organism evidence="11 12">
    <name type="scientific">Manihot esculenta</name>
    <name type="common">Cassava</name>
    <name type="synonym">Jatropha manihot</name>
    <dbReference type="NCBI Taxonomy" id="3983"/>
    <lineage>
        <taxon>Eukaryota</taxon>
        <taxon>Viridiplantae</taxon>
        <taxon>Streptophyta</taxon>
        <taxon>Embryophyta</taxon>
        <taxon>Tracheophyta</taxon>
        <taxon>Spermatophyta</taxon>
        <taxon>Magnoliopsida</taxon>
        <taxon>eudicotyledons</taxon>
        <taxon>Gunneridae</taxon>
        <taxon>Pentapetalae</taxon>
        <taxon>rosids</taxon>
        <taxon>fabids</taxon>
        <taxon>Malpighiales</taxon>
        <taxon>Euphorbiaceae</taxon>
        <taxon>Crotonoideae</taxon>
        <taxon>Manihoteae</taxon>
        <taxon>Manihot</taxon>
    </lineage>
</organism>
<evidence type="ECO:0000313" key="11">
    <source>
        <dbReference type="EMBL" id="OAY58379.1"/>
    </source>
</evidence>
<evidence type="ECO:0000256" key="7">
    <source>
        <dbReference type="ARBA" id="ARBA00023002"/>
    </source>
</evidence>
<dbReference type="InterPro" id="IPR036188">
    <property type="entry name" value="FAD/NAD-bd_sf"/>
</dbReference>
<dbReference type="Gene3D" id="3.50.50.60">
    <property type="entry name" value="FAD/NAD(P)-binding domain"/>
    <property type="match status" value="1"/>
</dbReference>
<dbReference type="GO" id="GO:0009851">
    <property type="term" value="P:auxin biosynthetic process"/>
    <property type="evidence" value="ECO:0007669"/>
    <property type="project" value="UniProtKB-KW"/>
</dbReference>
<dbReference type="Gramene" id="Manes.02G172900.1.v8.1">
    <property type="protein sequence ID" value="Manes.02G172900.1.v8.1.CDS"/>
    <property type="gene ID" value="Manes.02G172900.v8.1"/>
</dbReference>
<dbReference type="PIRSF" id="PIRSF000332">
    <property type="entry name" value="FMO"/>
    <property type="match status" value="1"/>
</dbReference>
<evidence type="ECO:0000256" key="8">
    <source>
        <dbReference type="ARBA" id="ARBA00023070"/>
    </source>
</evidence>
<dbReference type="AlphaFoldDB" id="A0A2C9WF55"/>
<comment type="catalytic activity">
    <reaction evidence="9">
        <text>indole-3-pyruvate + NADPH + O2 + H(+) = (indol-3-yl)acetate + CO2 + NADP(+) + H2O</text>
        <dbReference type="Rhea" id="RHEA:34331"/>
        <dbReference type="ChEBI" id="CHEBI:15377"/>
        <dbReference type="ChEBI" id="CHEBI:15378"/>
        <dbReference type="ChEBI" id="CHEBI:15379"/>
        <dbReference type="ChEBI" id="CHEBI:16526"/>
        <dbReference type="ChEBI" id="CHEBI:17640"/>
        <dbReference type="ChEBI" id="CHEBI:30854"/>
        <dbReference type="ChEBI" id="CHEBI:57783"/>
        <dbReference type="ChEBI" id="CHEBI:58349"/>
        <dbReference type="EC" id="1.14.13.168"/>
    </reaction>
</comment>
<evidence type="ECO:0000256" key="1">
    <source>
        <dbReference type="ARBA" id="ARBA00001974"/>
    </source>
</evidence>
<evidence type="ECO:0000256" key="6">
    <source>
        <dbReference type="ARBA" id="ARBA00022857"/>
    </source>
</evidence>
<dbReference type="InterPro" id="IPR050982">
    <property type="entry name" value="Auxin_biosynth/cation_transpt"/>
</dbReference>
<comment type="similarity">
    <text evidence="3 10">Belongs to the FMO family.</text>
</comment>
<comment type="pathway">
    <text evidence="2">Plant hormone metabolism; auxin biosynthesis.</text>
</comment>
<keyword evidence="6" id="KW-0521">NADP</keyword>
<dbReference type="EC" id="1.-.-.-" evidence="10"/>
<keyword evidence="12" id="KW-1185">Reference proteome</keyword>
<name>A0A2C9WF55_MANES</name>
<keyword evidence="5 10" id="KW-0274">FAD</keyword>
<evidence type="ECO:0000256" key="4">
    <source>
        <dbReference type="ARBA" id="ARBA00022630"/>
    </source>
</evidence>
<dbReference type="STRING" id="3983.A0A2C9WF55"/>
<evidence type="ECO:0000256" key="3">
    <source>
        <dbReference type="ARBA" id="ARBA00009183"/>
    </source>
</evidence>
<dbReference type="SUPFAM" id="SSF51905">
    <property type="entry name" value="FAD/NAD(P)-binding domain"/>
    <property type="match status" value="2"/>
</dbReference>
<keyword evidence="8" id="KW-0073">Auxin biosynthesis</keyword>
<dbReference type="EMBL" id="CM004388">
    <property type="protein sequence ID" value="OAY58379.1"/>
    <property type="molecule type" value="Genomic_DNA"/>
</dbReference>
<dbReference type="OMA" id="GENMFNG"/>
<reference evidence="12" key="1">
    <citation type="journal article" date="2016" name="Nat. Biotechnol.">
        <title>Sequencing wild and cultivated cassava and related species reveals extensive interspecific hybridization and genetic diversity.</title>
        <authorList>
            <person name="Bredeson J.V."/>
            <person name="Lyons J.B."/>
            <person name="Prochnik S.E."/>
            <person name="Wu G.A."/>
            <person name="Ha C.M."/>
            <person name="Edsinger-Gonzales E."/>
            <person name="Grimwood J."/>
            <person name="Schmutz J."/>
            <person name="Rabbi I.Y."/>
            <person name="Egesi C."/>
            <person name="Nauluvula P."/>
            <person name="Lebot V."/>
            <person name="Ndunguru J."/>
            <person name="Mkamilo G."/>
            <person name="Bart R.S."/>
            <person name="Setter T.L."/>
            <person name="Gleadow R.M."/>
            <person name="Kulakow P."/>
            <person name="Ferguson M.E."/>
            <person name="Rounsley S."/>
            <person name="Rokhsar D.S."/>
        </authorList>
    </citation>
    <scope>NUCLEOTIDE SEQUENCE [LARGE SCALE GENOMIC DNA]</scope>
    <source>
        <strain evidence="12">cv. AM560-2</strain>
    </source>
</reference>